<sequence length="237" mass="27482">MEDFGRKPRSKTNSLSQRELKQESKSWEAIQQSILMYLLIENGYIVTIDRPDKFAHLSKHFFVISSIKKGINEFKFCEEIGRRCQNMTNPAIRVCQQKQLKRHFDKSKSSLCVNLLIEFAQRCGYNFTIRGTRSSIYTVKMQKFCEISKSGKTLYNKEDIFRIGSKVNDVLKELCVEANGKECVDISYNDMKKIDENENSVTTDEIVSRSTSRGEFMERTMSAFKKVGFGSNYVVLY</sequence>
<dbReference type="EMBL" id="BAAFRS010000339">
    <property type="protein sequence ID" value="GAB1227400.1"/>
    <property type="molecule type" value="Genomic_DNA"/>
</dbReference>
<accession>A0ABQ0DX09</accession>
<evidence type="ECO:0000313" key="2">
    <source>
        <dbReference type="Proteomes" id="UP001628156"/>
    </source>
</evidence>
<protein>
    <recommendedName>
        <fullName evidence="3">TATA-binding protein-associated phosphoprotein</fullName>
    </recommendedName>
</protein>
<name>A0ABQ0DX09_9EUKA</name>
<comment type="caution">
    <text evidence="1">The sequence shown here is derived from an EMBL/GenBank/DDBJ whole genome shotgun (WGS) entry which is preliminary data.</text>
</comment>
<evidence type="ECO:0000313" key="1">
    <source>
        <dbReference type="EMBL" id="GAB1227400.1"/>
    </source>
</evidence>
<evidence type="ECO:0008006" key="3">
    <source>
        <dbReference type="Google" id="ProtNLM"/>
    </source>
</evidence>
<gene>
    <name evidence="1" type="ORF">ENUP19_0339G0006</name>
</gene>
<reference evidence="1 2" key="1">
    <citation type="journal article" date="2019" name="PLoS Negl. Trop. Dis.">
        <title>Whole genome sequencing of Entamoeba nuttalli reveals mammalian host-related molecular signatures and a novel octapeptide-repeat surface protein.</title>
        <authorList>
            <person name="Tanaka M."/>
            <person name="Makiuchi T."/>
            <person name="Komiyama T."/>
            <person name="Shiina T."/>
            <person name="Osaki K."/>
            <person name="Tachibana H."/>
        </authorList>
    </citation>
    <scope>NUCLEOTIDE SEQUENCE [LARGE SCALE GENOMIC DNA]</scope>
    <source>
        <strain evidence="1 2">P19-061405</strain>
    </source>
</reference>
<proteinExistence type="predicted"/>
<keyword evidence="2" id="KW-1185">Reference proteome</keyword>
<organism evidence="1 2">
    <name type="scientific">Entamoeba nuttalli</name>
    <dbReference type="NCBI Taxonomy" id="412467"/>
    <lineage>
        <taxon>Eukaryota</taxon>
        <taxon>Amoebozoa</taxon>
        <taxon>Evosea</taxon>
        <taxon>Archamoebae</taxon>
        <taxon>Mastigamoebida</taxon>
        <taxon>Entamoebidae</taxon>
        <taxon>Entamoeba</taxon>
    </lineage>
</organism>
<dbReference type="Proteomes" id="UP001628156">
    <property type="component" value="Unassembled WGS sequence"/>
</dbReference>